<gene>
    <name evidence="1" type="ORF">NC797_15505</name>
</gene>
<dbReference type="AlphaFoldDB" id="A0A9X3WX97"/>
<protein>
    <submittedName>
        <fullName evidence="1">Uncharacterized protein</fullName>
    </submittedName>
</protein>
<reference evidence="1" key="1">
    <citation type="submission" date="2022-06" db="EMBL/GenBank/DDBJ databases">
        <title>Aquibacillus sp. a new bacterium isolated from soil saline samples.</title>
        <authorList>
            <person name="Galisteo C."/>
            <person name="De La Haba R."/>
            <person name="Sanchez-Porro C."/>
            <person name="Ventosa A."/>
        </authorList>
    </citation>
    <scope>NUCLEOTIDE SEQUENCE</scope>
    <source>
        <strain evidence="1">3ASR75-11</strain>
    </source>
</reference>
<accession>A0A9X3WX97</accession>
<dbReference type="RefSeq" id="WP_272437730.1">
    <property type="nucleotide sequence ID" value="NZ_JAMQKB010000024.1"/>
</dbReference>
<evidence type="ECO:0000313" key="2">
    <source>
        <dbReference type="Proteomes" id="UP001145050"/>
    </source>
</evidence>
<name>A0A9X3WX97_9BACI</name>
<sequence length="64" mass="7455">MTVKVSSIGLKSLEGYRVQVEVRISQDKMRSLILGAYFYPFRHITANSTSIKTFKKRPEFCCFF</sequence>
<comment type="caution">
    <text evidence="1">The sequence shown here is derived from an EMBL/GenBank/DDBJ whole genome shotgun (WGS) entry which is preliminary data.</text>
</comment>
<proteinExistence type="predicted"/>
<keyword evidence="2" id="KW-1185">Reference proteome</keyword>
<dbReference type="Proteomes" id="UP001145050">
    <property type="component" value="Unassembled WGS sequence"/>
</dbReference>
<dbReference type="EMBL" id="JAMQKB010000024">
    <property type="protein sequence ID" value="MDC3425911.1"/>
    <property type="molecule type" value="Genomic_DNA"/>
</dbReference>
<organism evidence="1 2">
    <name type="scientific">Terrihalobacillus insolitus</name>
    <dbReference type="NCBI Taxonomy" id="2950438"/>
    <lineage>
        <taxon>Bacteria</taxon>
        <taxon>Bacillati</taxon>
        <taxon>Bacillota</taxon>
        <taxon>Bacilli</taxon>
        <taxon>Bacillales</taxon>
        <taxon>Bacillaceae</taxon>
        <taxon>Terrihalobacillus</taxon>
    </lineage>
</organism>
<evidence type="ECO:0000313" key="1">
    <source>
        <dbReference type="EMBL" id="MDC3425911.1"/>
    </source>
</evidence>